<dbReference type="Proteomes" id="UP000736335">
    <property type="component" value="Unassembled WGS sequence"/>
</dbReference>
<evidence type="ECO:0000259" key="3">
    <source>
        <dbReference type="Pfam" id="PF24883"/>
    </source>
</evidence>
<name>A0A9P6H3S0_9AGAM</name>
<dbReference type="InterPro" id="IPR027417">
    <property type="entry name" value="P-loop_NTPase"/>
</dbReference>
<evidence type="ECO:0000256" key="2">
    <source>
        <dbReference type="SAM" id="MobiDB-lite"/>
    </source>
</evidence>
<reference evidence="4" key="1">
    <citation type="journal article" date="2020" name="Nat. Commun.">
        <title>Large-scale genome sequencing of mycorrhizal fungi provides insights into the early evolution of symbiotic traits.</title>
        <authorList>
            <person name="Miyauchi S."/>
            <person name="Kiss E."/>
            <person name="Kuo A."/>
            <person name="Drula E."/>
            <person name="Kohler A."/>
            <person name="Sanchez-Garcia M."/>
            <person name="Morin E."/>
            <person name="Andreopoulos B."/>
            <person name="Barry K.W."/>
            <person name="Bonito G."/>
            <person name="Buee M."/>
            <person name="Carver A."/>
            <person name="Chen C."/>
            <person name="Cichocki N."/>
            <person name="Clum A."/>
            <person name="Culley D."/>
            <person name="Crous P.W."/>
            <person name="Fauchery L."/>
            <person name="Girlanda M."/>
            <person name="Hayes R.D."/>
            <person name="Keri Z."/>
            <person name="LaButti K."/>
            <person name="Lipzen A."/>
            <person name="Lombard V."/>
            <person name="Magnuson J."/>
            <person name="Maillard F."/>
            <person name="Murat C."/>
            <person name="Nolan M."/>
            <person name="Ohm R.A."/>
            <person name="Pangilinan J."/>
            <person name="Pereira M.F."/>
            <person name="Perotto S."/>
            <person name="Peter M."/>
            <person name="Pfister S."/>
            <person name="Riley R."/>
            <person name="Sitrit Y."/>
            <person name="Stielow J.B."/>
            <person name="Szollosi G."/>
            <person name="Zifcakova L."/>
            <person name="Stursova M."/>
            <person name="Spatafora J.W."/>
            <person name="Tedersoo L."/>
            <person name="Vaario L.M."/>
            <person name="Yamada A."/>
            <person name="Yan M."/>
            <person name="Wang P."/>
            <person name="Xu J."/>
            <person name="Bruns T."/>
            <person name="Baldrian P."/>
            <person name="Vilgalys R."/>
            <person name="Dunand C."/>
            <person name="Henrissat B."/>
            <person name="Grigoriev I.V."/>
            <person name="Hibbett D."/>
            <person name="Nagy L.G."/>
            <person name="Martin F.M."/>
        </authorList>
    </citation>
    <scope>NUCLEOTIDE SEQUENCE</scope>
    <source>
        <strain evidence="4">UH-Tt-Lm1</strain>
    </source>
</reference>
<accession>A0A9P6H3S0</accession>
<comment type="caution">
    <text evidence="4">The sequence shown here is derived from an EMBL/GenBank/DDBJ whole genome shotgun (WGS) entry which is preliminary data.</text>
</comment>
<dbReference type="EMBL" id="WIUZ02000026">
    <property type="protein sequence ID" value="KAF9777910.1"/>
    <property type="molecule type" value="Genomic_DNA"/>
</dbReference>
<reference evidence="4" key="2">
    <citation type="submission" date="2020-11" db="EMBL/GenBank/DDBJ databases">
        <authorList>
            <consortium name="DOE Joint Genome Institute"/>
            <person name="Kuo A."/>
            <person name="Miyauchi S."/>
            <person name="Kiss E."/>
            <person name="Drula E."/>
            <person name="Kohler A."/>
            <person name="Sanchez-Garcia M."/>
            <person name="Andreopoulos B."/>
            <person name="Barry K.W."/>
            <person name="Bonito G."/>
            <person name="Buee M."/>
            <person name="Carver A."/>
            <person name="Chen C."/>
            <person name="Cichocki N."/>
            <person name="Clum A."/>
            <person name="Culley D."/>
            <person name="Crous P.W."/>
            <person name="Fauchery L."/>
            <person name="Girlanda M."/>
            <person name="Hayes R."/>
            <person name="Keri Z."/>
            <person name="Labutti K."/>
            <person name="Lipzen A."/>
            <person name="Lombard V."/>
            <person name="Magnuson J."/>
            <person name="Maillard F."/>
            <person name="Morin E."/>
            <person name="Murat C."/>
            <person name="Nolan M."/>
            <person name="Ohm R."/>
            <person name="Pangilinan J."/>
            <person name="Pereira M."/>
            <person name="Perotto S."/>
            <person name="Peter M."/>
            <person name="Riley R."/>
            <person name="Sitrit Y."/>
            <person name="Stielow B."/>
            <person name="Szollosi G."/>
            <person name="Zifcakova L."/>
            <person name="Stursova M."/>
            <person name="Spatafora J.W."/>
            <person name="Tedersoo L."/>
            <person name="Vaario L.-M."/>
            <person name="Yamada A."/>
            <person name="Yan M."/>
            <person name="Wang P."/>
            <person name="Xu J."/>
            <person name="Bruns T."/>
            <person name="Baldrian P."/>
            <person name="Vilgalys R."/>
            <person name="Henrissat B."/>
            <person name="Grigoriev I.V."/>
            <person name="Hibbett D."/>
            <person name="Nagy L.G."/>
            <person name="Martin F.M."/>
        </authorList>
    </citation>
    <scope>NUCLEOTIDE SEQUENCE</scope>
    <source>
        <strain evidence="4">UH-Tt-Lm1</strain>
    </source>
</reference>
<dbReference type="PANTHER" id="PTHR10039">
    <property type="entry name" value="AMELOGENIN"/>
    <property type="match status" value="1"/>
</dbReference>
<keyword evidence="1" id="KW-0677">Repeat</keyword>
<dbReference type="Pfam" id="PF24883">
    <property type="entry name" value="NPHP3_N"/>
    <property type="match status" value="1"/>
</dbReference>
<proteinExistence type="predicted"/>
<keyword evidence="5" id="KW-1185">Reference proteome</keyword>
<feature type="region of interest" description="Disordered" evidence="2">
    <location>
        <begin position="1"/>
        <end position="21"/>
    </location>
</feature>
<dbReference type="SUPFAM" id="SSF52540">
    <property type="entry name" value="P-loop containing nucleoside triphosphate hydrolases"/>
    <property type="match status" value="1"/>
</dbReference>
<dbReference type="Gene3D" id="3.40.50.300">
    <property type="entry name" value="P-loop containing nucleotide triphosphate hydrolases"/>
    <property type="match status" value="1"/>
</dbReference>
<evidence type="ECO:0000313" key="5">
    <source>
        <dbReference type="Proteomes" id="UP000736335"/>
    </source>
</evidence>
<dbReference type="AlphaFoldDB" id="A0A9P6H3S0"/>
<organism evidence="4 5">
    <name type="scientific">Thelephora terrestris</name>
    <dbReference type="NCBI Taxonomy" id="56493"/>
    <lineage>
        <taxon>Eukaryota</taxon>
        <taxon>Fungi</taxon>
        <taxon>Dikarya</taxon>
        <taxon>Basidiomycota</taxon>
        <taxon>Agaricomycotina</taxon>
        <taxon>Agaricomycetes</taxon>
        <taxon>Thelephorales</taxon>
        <taxon>Thelephoraceae</taxon>
        <taxon>Thelephora</taxon>
    </lineage>
</organism>
<dbReference type="PANTHER" id="PTHR10039:SF14">
    <property type="entry name" value="NACHT DOMAIN-CONTAINING PROTEIN"/>
    <property type="match status" value="1"/>
</dbReference>
<feature type="domain" description="Nephrocystin 3-like N-terminal" evidence="3">
    <location>
        <begin position="23"/>
        <end position="179"/>
    </location>
</feature>
<evidence type="ECO:0000256" key="1">
    <source>
        <dbReference type="ARBA" id="ARBA00022737"/>
    </source>
</evidence>
<feature type="compositionally biased region" description="Basic and acidic residues" evidence="2">
    <location>
        <begin position="10"/>
        <end position="21"/>
    </location>
</feature>
<evidence type="ECO:0000313" key="4">
    <source>
        <dbReference type="EMBL" id="KAF9777910.1"/>
    </source>
</evidence>
<protein>
    <recommendedName>
        <fullName evidence="3">Nephrocystin 3-like N-terminal domain-containing protein</fullName>
    </recommendedName>
</protein>
<gene>
    <name evidence="4" type="ORF">BJ322DRAFT_518596</name>
</gene>
<dbReference type="InterPro" id="IPR056884">
    <property type="entry name" value="NPHP3-like_N"/>
</dbReference>
<sequence>MTTLGYVPEAQDRPDDDRVCPRGTRESILADIETWAGDCSGPPIYWLTGPRHTGKSTIARTIARRLSDNRSSLVASFFCSQDSEDRRNLLSIAPTLAFQLGHRCPKFRSALRIRKEYHSSFKLEDQMSDLLFQPLRESAVSTTIVIDALDECKDGERILSLLWRTASELPKVKFLVTARPEHGGVQQLFNLLCELGMVHVFFLRRQWVPPK</sequence>
<dbReference type="OrthoDB" id="163438at2759"/>